<dbReference type="EMBL" id="BTGU01000015">
    <property type="protein sequence ID" value="GMN42960.1"/>
    <property type="molecule type" value="Genomic_DNA"/>
</dbReference>
<organism evidence="2 3">
    <name type="scientific">Ficus carica</name>
    <name type="common">Common fig</name>
    <dbReference type="NCBI Taxonomy" id="3494"/>
    <lineage>
        <taxon>Eukaryota</taxon>
        <taxon>Viridiplantae</taxon>
        <taxon>Streptophyta</taxon>
        <taxon>Embryophyta</taxon>
        <taxon>Tracheophyta</taxon>
        <taxon>Spermatophyta</taxon>
        <taxon>Magnoliopsida</taxon>
        <taxon>eudicotyledons</taxon>
        <taxon>Gunneridae</taxon>
        <taxon>Pentapetalae</taxon>
        <taxon>rosids</taxon>
        <taxon>fabids</taxon>
        <taxon>Rosales</taxon>
        <taxon>Moraceae</taxon>
        <taxon>Ficeae</taxon>
        <taxon>Ficus</taxon>
    </lineage>
</organism>
<sequence>MAEDDDPRYVDHLLAGADLPYTAAGLGNADGLAGQEGLMVTDEDFQALYFLKQTLILKLLARVNQILAAFEPSSPHSQVARKTRSSANMFGKGKSKVKPPCIDEISECMSQHRPPLHKGKALASSSEPIALDEEPSTTPSPIAYA</sequence>
<evidence type="ECO:0000256" key="1">
    <source>
        <dbReference type="SAM" id="MobiDB-lite"/>
    </source>
</evidence>
<comment type="caution">
    <text evidence="2">The sequence shown here is derived from an EMBL/GenBank/DDBJ whole genome shotgun (WGS) entry which is preliminary data.</text>
</comment>
<evidence type="ECO:0000313" key="3">
    <source>
        <dbReference type="Proteomes" id="UP001187192"/>
    </source>
</evidence>
<name>A0AA88A188_FICCA</name>
<keyword evidence="3" id="KW-1185">Reference proteome</keyword>
<evidence type="ECO:0000313" key="2">
    <source>
        <dbReference type="EMBL" id="GMN42960.1"/>
    </source>
</evidence>
<dbReference type="Proteomes" id="UP001187192">
    <property type="component" value="Unassembled WGS sequence"/>
</dbReference>
<feature type="region of interest" description="Disordered" evidence="1">
    <location>
        <begin position="74"/>
        <end position="98"/>
    </location>
</feature>
<feature type="region of interest" description="Disordered" evidence="1">
    <location>
        <begin position="110"/>
        <end position="145"/>
    </location>
</feature>
<reference evidence="2" key="1">
    <citation type="submission" date="2023-07" db="EMBL/GenBank/DDBJ databases">
        <title>draft genome sequence of fig (Ficus carica).</title>
        <authorList>
            <person name="Takahashi T."/>
            <person name="Nishimura K."/>
        </authorList>
    </citation>
    <scope>NUCLEOTIDE SEQUENCE</scope>
</reference>
<gene>
    <name evidence="2" type="ORF">TIFTF001_012166</name>
</gene>
<protein>
    <submittedName>
        <fullName evidence="2">Uncharacterized protein</fullName>
    </submittedName>
</protein>
<dbReference type="AlphaFoldDB" id="A0AA88A188"/>
<accession>A0AA88A188</accession>
<proteinExistence type="predicted"/>
<feature type="compositionally biased region" description="Polar residues" evidence="1">
    <location>
        <begin position="136"/>
        <end position="145"/>
    </location>
</feature>